<reference evidence="2 3" key="1">
    <citation type="submission" date="2015-09" db="EMBL/GenBank/DDBJ databases">
        <title>Atta colombica WGS genome.</title>
        <authorList>
            <person name="Nygaard S."/>
            <person name="Hu H."/>
            <person name="Boomsma J."/>
            <person name="Zhang G."/>
        </authorList>
    </citation>
    <scope>NUCLEOTIDE SEQUENCE [LARGE SCALE GENOMIC DNA]</scope>
    <source>
        <strain evidence="2">Treedump-2</strain>
        <tissue evidence="2">Whole body</tissue>
    </source>
</reference>
<gene>
    <name evidence="2" type="ORF">ALC53_13243</name>
</gene>
<organism evidence="2 3">
    <name type="scientific">Atta colombica</name>
    <dbReference type="NCBI Taxonomy" id="520822"/>
    <lineage>
        <taxon>Eukaryota</taxon>
        <taxon>Metazoa</taxon>
        <taxon>Ecdysozoa</taxon>
        <taxon>Arthropoda</taxon>
        <taxon>Hexapoda</taxon>
        <taxon>Insecta</taxon>
        <taxon>Pterygota</taxon>
        <taxon>Neoptera</taxon>
        <taxon>Endopterygota</taxon>
        <taxon>Hymenoptera</taxon>
        <taxon>Apocrita</taxon>
        <taxon>Aculeata</taxon>
        <taxon>Formicoidea</taxon>
        <taxon>Formicidae</taxon>
        <taxon>Myrmicinae</taxon>
        <taxon>Atta</taxon>
    </lineage>
</organism>
<accession>A0A195AVK9</accession>
<evidence type="ECO:0000313" key="2">
    <source>
        <dbReference type="EMBL" id="KYM76216.1"/>
    </source>
</evidence>
<sequence>MNQTSDHFLPSPEVGMRIPEFTPANPELWFSIIDRSFQAAGIVVDATKFGYALAAIVAEVARPPVFRADLKSATALEAKFNLQLVQLRVSLQQEMTEQLIGIRKLIEALGESRSRRDRNKYRDKYRAYSRSCDRDRTASGIPFAVRTGYPILRATLLGTTAGKRGGQSLMTTNESDSIKKQLQVGYHIN</sequence>
<dbReference type="STRING" id="520822.A0A195AVK9"/>
<dbReference type="InterPro" id="IPR055469">
    <property type="entry name" value="DUF7041"/>
</dbReference>
<protein>
    <recommendedName>
        <fullName evidence="1">DUF7041 domain-containing protein</fullName>
    </recommendedName>
</protein>
<feature type="domain" description="DUF7041" evidence="1">
    <location>
        <begin position="18"/>
        <end position="61"/>
    </location>
</feature>
<dbReference type="EMBL" id="KQ976731">
    <property type="protein sequence ID" value="KYM76216.1"/>
    <property type="molecule type" value="Genomic_DNA"/>
</dbReference>
<dbReference type="AlphaFoldDB" id="A0A195AVK9"/>
<proteinExistence type="predicted"/>
<dbReference type="Pfam" id="PF23055">
    <property type="entry name" value="DUF7041"/>
    <property type="match status" value="1"/>
</dbReference>
<keyword evidence="3" id="KW-1185">Reference proteome</keyword>
<evidence type="ECO:0000259" key="1">
    <source>
        <dbReference type="Pfam" id="PF23055"/>
    </source>
</evidence>
<evidence type="ECO:0000313" key="3">
    <source>
        <dbReference type="Proteomes" id="UP000078540"/>
    </source>
</evidence>
<name>A0A195AVK9_9HYME</name>
<dbReference type="Proteomes" id="UP000078540">
    <property type="component" value="Unassembled WGS sequence"/>
</dbReference>